<sequence>MKNDENKSKIGITKDSKEGDGQLDQKRTCRRERACRNRNFAAAGLLLFLAAAALRQAAANVNGFADLYGEHIYPLLAGTIGRAAGLALFSVAELGLYGLIAAGIVYGIIFRRQPLRLISRTLFLLGLLFFSYVTCCGINYYRTPFSEYAGIAREEASLEELKGLCRYLTEQVNQYESCSGKRLSLNEYGAEGRAAMKKLGEEYPVLSGFYPRPKPLMVSRILSVQQLSGIYSPFTIEANYNREMAAYNIPHTVCHELSHLKGFMREDEANFIGYLACIGSDSRQFRYSGYLLGWIYATNALAGEDPESYMELYRLLEPGIVKDLDENTAFWNRFDGKVAEAADRVNDAYLKINDQQDGVKSYGRVVDLMLAHYRDLTEKA</sequence>
<evidence type="ECO:0000256" key="2">
    <source>
        <dbReference type="SAM" id="Phobius"/>
    </source>
</evidence>
<dbReference type="Pfam" id="PF12725">
    <property type="entry name" value="DUF3810"/>
    <property type="match status" value="1"/>
</dbReference>
<feature type="transmembrane region" description="Helical" evidence="2">
    <location>
        <begin position="40"/>
        <end position="58"/>
    </location>
</feature>
<protein>
    <submittedName>
        <fullName evidence="3">DUF3810 domain-containing protein</fullName>
    </submittedName>
</protein>
<evidence type="ECO:0000256" key="1">
    <source>
        <dbReference type="SAM" id="MobiDB-lite"/>
    </source>
</evidence>
<feature type="region of interest" description="Disordered" evidence="1">
    <location>
        <begin position="1"/>
        <end position="27"/>
    </location>
</feature>
<proteinExistence type="predicted"/>
<comment type="caution">
    <text evidence="3">The sequence shown here is derived from an EMBL/GenBank/DDBJ whole genome shotgun (WGS) entry which is preliminary data.</text>
</comment>
<reference evidence="3" key="2">
    <citation type="submission" date="2021-04" db="EMBL/GenBank/DDBJ databases">
        <authorList>
            <person name="Gilroy R."/>
        </authorList>
    </citation>
    <scope>NUCLEOTIDE SEQUENCE</scope>
    <source>
        <strain evidence="3">CHK178-16964</strain>
    </source>
</reference>
<evidence type="ECO:0000313" key="3">
    <source>
        <dbReference type="EMBL" id="HJA70074.1"/>
    </source>
</evidence>
<evidence type="ECO:0000313" key="4">
    <source>
        <dbReference type="Proteomes" id="UP000823900"/>
    </source>
</evidence>
<organism evidence="3 4">
    <name type="scientific">Candidatus Lachnoclostridium stercoravium</name>
    <dbReference type="NCBI Taxonomy" id="2838633"/>
    <lineage>
        <taxon>Bacteria</taxon>
        <taxon>Bacillati</taxon>
        <taxon>Bacillota</taxon>
        <taxon>Clostridia</taxon>
        <taxon>Lachnospirales</taxon>
        <taxon>Lachnospiraceae</taxon>
    </lineage>
</organism>
<gene>
    <name evidence="3" type="ORF">IAA07_00660</name>
</gene>
<feature type="transmembrane region" description="Helical" evidence="2">
    <location>
        <begin position="122"/>
        <end position="141"/>
    </location>
</feature>
<keyword evidence="2" id="KW-1133">Transmembrane helix</keyword>
<name>A0A9D2KMF7_9FIRM</name>
<dbReference type="EMBL" id="DWZA01000004">
    <property type="protein sequence ID" value="HJA70074.1"/>
    <property type="molecule type" value="Genomic_DNA"/>
</dbReference>
<keyword evidence="2" id="KW-0812">Transmembrane</keyword>
<accession>A0A9D2KMF7</accession>
<keyword evidence="2" id="KW-0472">Membrane</keyword>
<reference evidence="3" key="1">
    <citation type="journal article" date="2021" name="PeerJ">
        <title>Extensive microbial diversity within the chicken gut microbiome revealed by metagenomics and culture.</title>
        <authorList>
            <person name="Gilroy R."/>
            <person name="Ravi A."/>
            <person name="Getino M."/>
            <person name="Pursley I."/>
            <person name="Horton D.L."/>
            <person name="Alikhan N.F."/>
            <person name="Baker D."/>
            <person name="Gharbi K."/>
            <person name="Hall N."/>
            <person name="Watson M."/>
            <person name="Adriaenssens E.M."/>
            <person name="Foster-Nyarko E."/>
            <person name="Jarju S."/>
            <person name="Secka A."/>
            <person name="Antonio M."/>
            <person name="Oren A."/>
            <person name="Chaudhuri R.R."/>
            <person name="La Ragione R."/>
            <person name="Hildebrand F."/>
            <person name="Pallen M.J."/>
        </authorList>
    </citation>
    <scope>NUCLEOTIDE SEQUENCE</scope>
    <source>
        <strain evidence="3">CHK178-16964</strain>
    </source>
</reference>
<dbReference type="InterPro" id="IPR024294">
    <property type="entry name" value="DUF3810"/>
</dbReference>
<dbReference type="Proteomes" id="UP000823900">
    <property type="component" value="Unassembled WGS sequence"/>
</dbReference>
<feature type="transmembrane region" description="Helical" evidence="2">
    <location>
        <begin position="83"/>
        <end position="110"/>
    </location>
</feature>
<dbReference type="AlphaFoldDB" id="A0A9D2KMF7"/>